<gene>
    <name evidence="2" type="primary">118</name>
    <name evidence="2" type="ORF">DET7_118</name>
</gene>
<dbReference type="EMBL" id="KP797973">
    <property type="protein sequence ID" value="AJQ20937.1"/>
    <property type="molecule type" value="Genomic_DNA"/>
</dbReference>
<protein>
    <submittedName>
        <fullName evidence="2">Uncharacterized protein</fullName>
    </submittedName>
</protein>
<keyword evidence="3" id="KW-1185">Reference proteome</keyword>
<accession>A0A0C5PV73</accession>
<evidence type="ECO:0000256" key="1">
    <source>
        <dbReference type="SAM" id="Phobius"/>
    </source>
</evidence>
<dbReference type="GeneID" id="24366663"/>
<evidence type="ECO:0000313" key="3">
    <source>
        <dbReference type="Proteomes" id="UP000032405"/>
    </source>
</evidence>
<keyword evidence="1" id="KW-0472">Membrane</keyword>
<reference evidence="2 3" key="1">
    <citation type="journal article" date="2015" name="Genome Announc.">
        <title>Genome Sequence of Salmonella enterica Phage Det7.</title>
        <authorList>
            <person name="Casjens S.R."/>
            <person name="Jacobs-Sera D."/>
            <person name="Hatfull G.F."/>
            <person name="Hendrix R.W."/>
        </authorList>
    </citation>
    <scope>NUCLEOTIDE SEQUENCE [LARGE SCALE GENOMIC DNA]</scope>
</reference>
<dbReference type="RefSeq" id="YP_009140295.1">
    <property type="nucleotide sequence ID" value="NC_027119.1"/>
</dbReference>
<keyword evidence="1" id="KW-1133">Transmembrane helix</keyword>
<dbReference type="KEGG" id="vg:24366663"/>
<dbReference type="Proteomes" id="UP000032405">
    <property type="component" value="Segment"/>
</dbReference>
<proteinExistence type="predicted"/>
<sequence length="38" mass="4247">MILLQFVLKAFAFGLIACGVITAMLLIIALIIPFKRKR</sequence>
<feature type="transmembrane region" description="Helical" evidence="1">
    <location>
        <begin position="6"/>
        <end position="32"/>
    </location>
</feature>
<keyword evidence="1" id="KW-0812">Transmembrane</keyword>
<evidence type="ECO:0000313" key="2">
    <source>
        <dbReference type="EMBL" id="AJQ20937.1"/>
    </source>
</evidence>
<name>A0A0C5PV73_9CAUD</name>
<organism evidence="2 3">
    <name type="scientific">Salmonella phage Det7</name>
    <dbReference type="NCBI Taxonomy" id="454798"/>
    <lineage>
        <taxon>Viruses</taxon>
        <taxon>Duplodnaviria</taxon>
        <taxon>Heunggongvirae</taxon>
        <taxon>Uroviricota</taxon>
        <taxon>Caudoviricetes</taxon>
        <taxon>Pantevenvirales</taxon>
        <taxon>Ackermannviridae</taxon>
        <taxon>Cvivirinae</taxon>
        <taxon>Kuttervirus</taxon>
        <taxon>Kuttervirus Det7</taxon>
    </lineage>
</organism>